<dbReference type="Gene3D" id="2.40.10.10">
    <property type="entry name" value="Trypsin-like serine proteases"/>
    <property type="match status" value="1"/>
</dbReference>
<accession>A0A669E6P4</accession>
<keyword evidence="1" id="KW-0645">Protease</keyword>
<keyword evidence="7" id="KW-1133">Transmembrane helix</keyword>
<dbReference type="GO" id="GO:0006508">
    <property type="term" value="P:proteolysis"/>
    <property type="evidence" value="ECO:0007669"/>
    <property type="project" value="UniProtKB-KW"/>
</dbReference>
<dbReference type="InterPro" id="IPR009003">
    <property type="entry name" value="Peptidase_S1_PA"/>
</dbReference>
<name>A0A669E6P4_ORENI</name>
<dbReference type="Ensembl" id="ENSONIT00000067141.1">
    <property type="protein sequence ID" value="ENSONIP00000066696.1"/>
    <property type="gene ID" value="ENSONIG00000033826.1"/>
</dbReference>
<evidence type="ECO:0000256" key="7">
    <source>
        <dbReference type="SAM" id="Phobius"/>
    </source>
</evidence>
<dbReference type="Pfam" id="PF00089">
    <property type="entry name" value="Trypsin"/>
    <property type="match status" value="1"/>
</dbReference>
<dbReference type="AlphaFoldDB" id="A0A669E6P4"/>
<keyword evidence="10" id="KW-1185">Reference proteome</keyword>
<evidence type="ECO:0000256" key="4">
    <source>
        <dbReference type="ARBA" id="ARBA00022825"/>
    </source>
</evidence>
<dbReference type="PROSITE" id="PS50240">
    <property type="entry name" value="TRYPSIN_DOM"/>
    <property type="match status" value="1"/>
</dbReference>
<evidence type="ECO:0000256" key="6">
    <source>
        <dbReference type="ARBA" id="ARBA00023180"/>
    </source>
</evidence>
<evidence type="ECO:0000256" key="2">
    <source>
        <dbReference type="ARBA" id="ARBA00022729"/>
    </source>
</evidence>
<proteinExistence type="predicted"/>
<dbReference type="Proteomes" id="UP000005207">
    <property type="component" value="Linkage group LG3"/>
</dbReference>
<dbReference type="OMA" id="WGQINDE"/>
<protein>
    <submittedName>
        <fullName evidence="9">Serine protease 48-like</fullName>
    </submittedName>
</protein>
<dbReference type="PRINTS" id="PR00722">
    <property type="entry name" value="CHYMOTRYPSIN"/>
</dbReference>
<organism evidence="9 10">
    <name type="scientific">Oreochromis niloticus</name>
    <name type="common">Nile tilapia</name>
    <name type="synonym">Tilapia nilotica</name>
    <dbReference type="NCBI Taxonomy" id="8128"/>
    <lineage>
        <taxon>Eukaryota</taxon>
        <taxon>Metazoa</taxon>
        <taxon>Chordata</taxon>
        <taxon>Craniata</taxon>
        <taxon>Vertebrata</taxon>
        <taxon>Euteleostomi</taxon>
        <taxon>Actinopterygii</taxon>
        <taxon>Neopterygii</taxon>
        <taxon>Teleostei</taxon>
        <taxon>Neoteleostei</taxon>
        <taxon>Acanthomorphata</taxon>
        <taxon>Ovalentaria</taxon>
        <taxon>Cichlomorphae</taxon>
        <taxon>Cichliformes</taxon>
        <taxon>Cichlidae</taxon>
        <taxon>African cichlids</taxon>
        <taxon>Pseudocrenilabrinae</taxon>
        <taxon>Oreochromini</taxon>
        <taxon>Oreochromis</taxon>
    </lineage>
</organism>
<keyword evidence="4" id="KW-0720">Serine protease</keyword>
<reference evidence="9" key="3">
    <citation type="submission" date="2025-09" db="UniProtKB">
        <authorList>
            <consortium name="Ensembl"/>
        </authorList>
    </citation>
    <scope>IDENTIFICATION</scope>
</reference>
<evidence type="ECO:0000313" key="9">
    <source>
        <dbReference type="Ensembl" id="ENSONIP00000066696.1"/>
    </source>
</evidence>
<dbReference type="SMART" id="SM00020">
    <property type="entry name" value="Tryp_SPc"/>
    <property type="match status" value="1"/>
</dbReference>
<keyword evidence="7" id="KW-0472">Membrane</keyword>
<evidence type="ECO:0000256" key="5">
    <source>
        <dbReference type="ARBA" id="ARBA00023157"/>
    </source>
</evidence>
<keyword evidence="5" id="KW-1015">Disulfide bond</keyword>
<dbReference type="FunFam" id="2.40.10.10:FF:000068">
    <property type="entry name" value="transmembrane protease serine 2"/>
    <property type="match status" value="1"/>
</dbReference>
<dbReference type="SUPFAM" id="SSF50494">
    <property type="entry name" value="Trypsin-like serine proteases"/>
    <property type="match status" value="1"/>
</dbReference>
<evidence type="ECO:0000256" key="1">
    <source>
        <dbReference type="ARBA" id="ARBA00022670"/>
    </source>
</evidence>
<feature type="transmembrane region" description="Helical" evidence="7">
    <location>
        <begin position="7"/>
        <end position="27"/>
    </location>
</feature>
<evidence type="ECO:0000313" key="10">
    <source>
        <dbReference type="Proteomes" id="UP000005207"/>
    </source>
</evidence>
<reference evidence="10" key="1">
    <citation type="submission" date="2012-01" db="EMBL/GenBank/DDBJ databases">
        <title>The Genome Sequence of Oreochromis niloticus (Nile Tilapia).</title>
        <authorList>
            <consortium name="Broad Institute Genome Assembly Team"/>
            <consortium name="Broad Institute Sequencing Platform"/>
            <person name="Di Palma F."/>
            <person name="Johnson J."/>
            <person name="Lander E.S."/>
            <person name="Lindblad-Toh K."/>
        </authorList>
    </citation>
    <scope>NUCLEOTIDE SEQUENCE [LARGE SCALE GENOMIC DNA]</scope>
</reference>
<dbReference type="CDD" id="cd00190">
    <property type="entry name" value="Tryp_SPc"/>
    <property type="match status" value="1"/>
</dbReference>
<dbReference type="PANTHER" id="PTHR24253">
    <property type="entry name" value="TRANSMEMBRANE PROTEASE SERINE"/>
    <property type="match status" value="1"/>
</dbReference>
<keyword evidence="2" id="KW-0732">Signal</keyword>
<dbReference type="GeneTree" id="ENSGT00940000163160"/>
<reference evidence="9" key="2">
    <citation type="submission" date="2025-08" db="UniProtKB">
        <authorList>
            <consortium name="Ensembl"/>
        </authorList>
    </citation>
    <scope>IDENTIFICATION</scope>
</reference>
<evidence type="ECO:0000256" key="3">
    <source>
        <dbReference type="ARBA" id="ARBA00022801"/>
    </source>
</evidence>
<dbReference type="InterPro" id="IPR001314">
    <property type="entry name" value="Peptidase_S1A"/>
</dbReference>
<evidence type="ECO:0000259" key="8">
    <source>
        <dbReference type="PROSITE" id="PS50240"/>
    </source>
</evidence>
<dbReference type="InParanoid" id="A0A669E6P4"/>
<keyword evidence="7" id="KW-0812">Transmembrane</keyword>
<gene>
    <name evidence="9" type="primary">LOC109198937</name>
</gene>
<dbReference type="InterPro" id="IPR001254">
    <property type="entry name" value="Trypsin_dom"/>
</dbReference>
<keyword evidence="3" id="KW-0378">Hydrolase</keyword>
<feature type="domain" description="Peptidase S1" evidence="8">
    <location>
        <begin position="41"/>
        <end position="267"/>
    </location>
</feature>
<dbReference type="GO" id="GO:0004252">
    <property type="term" value="F:serine-type endopeptidase activity"/>
    <property type="evidence" value="ECO:0007669"/>
    <property type="project" value="InterPro"/>
</dbReference>
<dbReference type="InterPro" id="IPR043504">
    <property type="entry name" value="Peptidase_S1_PA_chymotrypsin"/>
</dbReference>
<sequence length="288" mass="31526">MTDTKQVLLTMALQQFVCSFTLVIIFLCKECGSKPGNSSSIITGQDATPGSWPSYAAIVIVGFQFGGSLINDQWVLTAASFIPLDTLTEWVPTVYLGGYNLSGSNPNQVNRTVENIICHPEFDFTTLENNICLLKLSAPVNFTDYIQPIYLPSENSTFNNECSSWIIGLVYNSDGTFTKTLQEAKVPIVENNECKGIFQGSYPKITENMICAGDNDSCLFTYGAPLMTKRKSVWLQSGVLSVSACGAFPSVFTRVSPYQKWISDTVTGTAPKFFTFTSPDNSTSPTTM</sequence>
<dbReference type="PANTHER" id="PTHR24253:SF144">
    <property type="entry name" value="CHYMOTRYPSIN-LIKE PROTEASE CTRL-1-RELATED"/>
    <property type="match status" value="1"/>
</dbReference>
<keyword evidence="6" id="KW-0325">Glycoprotein</keyword>